<proteinExistence type="inferred from homology"/>
<evidence type="ECO:0000256" key="1">
    <source>
        <dbReference type="ARBA" id="ARBA00004253"/>
    </source>
</evidence>
<dbReference type="GeneID" id="117140946"/>
<dbReference type="GO" id="GO:0005829">
    <property type="term" value="C:cytosol"/>
    <property type="evidence" value="ECO:0007669"/>
    <property type="project" value="UniProtKB-SubCell"/>
</dbReference>
<dbReference type="AlphaFoldDB" id="A0A6P8K6Q8"/>
<gene>
    <name evidence="13" type="primary">LOC117140946</name>
</gene>
<dbReference type="GO" id="GO:0005053">
    <property type="term" value="F:peroxisome matrix targeting signal-2 binding"/>
    <property type="evidence" value="ECO:0007669"/>
    <property type="project" value="InterPro"/>
</dbReference>
<dbReference type="Pfam" id="PF00400">
    <property type="entry name" value="WD40"/>
    <property type="match status" value="3"/>
</dbReference>
<comment type="subcellular location">
    <subcellularLocation>
        <location evidence="2">Cytoplasm</location>
        <location evidence="2">Cytosol</location>
    </subcellularLocation>
    <subcellularLocation>
        <location evidence="1">Peroxisome matrix</location>
    </subcellularLocation>
</comment>
<dbReference type="Proteomes" id="UP000515162">
    <property type="component" value="Chromosome 3L"/>
</dbReference>
<dbReference type="PANTHER" id="PTHR46027:SF1">
    <property type="entry name" value="PEROXISOMAL TARGETING SIGNAL 2 RECEPTOR"/>
    <property type="match status" value="1"/>
</dbReference>
<keyword evidence="12" id="KW-1185">Reference proteome</keyword>
<dbReference type="PANTHER" id="PTHR46027">
    <property type="entry name" value="PEROXISOMAL TARGETING SIGNAL 2 RECEPTOR"/>
    <property type="match status" value="1"/>
</dbReference>
<protein>
    <recommendedName>
        <fullName evidence="10">Peroxin-7</fullName>
    </recommendedName>
</protein>
<dbReference type="PROSITE" id="PS50082">
    <property type="entry name" value="WD_REPEATS_2"/>
    <property type="match status" value="3"/>
</dbReference>
<evidence type="ECO:0000256" key="6">
    <source>
        <dbReference type="ARBA" id="ARBA00022737"/>
    </source>
</evidence>
<comment type="similarity">
    <text evidence="9">Belongs to the WD repeat peroxin-7 family.</text>
</comment>
<dbReference type="PROSITE" id="PS50294">
    <property type="entry name" value="WD_REPEATS_REGION"/>
    <property type="match status" value="2"/>
</dbReference>
<evidence type="ECO:0000256" key="4">
    <source>
        <dbReference type="ARBA" id="ARBA00022490"/>
    </source>
</evidence>
<keyword evidence="5 11" id="KW-0853">WD repeat</keyword>
<evidence type="ECO:0000256" key="2">
    <source>
        <dbReference type="ARBA" id="ARBA00004514"/>
    </source>
</evidence>
<keyword evidence="6" id="KW-0677">Repeat</keyword>
<evidence type="ECO:0000256" key="10">
    <source>
        <dbReference type="ARBA" id="ARBA00032565"/>
    </source>
</evidence>
<keyword evidence="7" id="KW-0653">Protein transport</keyword>
<organism evidence="12 13">
    <name type="scientific">Drosophila mauritiana</name>
    <name type="common">Fruit fly</name>
    <dbReference type="NCBI Taxonomy" id="7226"/>
    <lineage>
        <taxon>Eukaryota</taxon>
        <taxon>Metazoa</taxon>
        <taxon>Ecdysozoa</taxon>
        <taxon>Arthropoda</taxon>
        <taxon>Hexapoda</taxon>
        <taxon>Insecta</taxon>
        <taxon>Pterygota</taxon>
        <taxon>Neoptera</taxon>
        <taxon>Endopterygota</taxon>
        <taxon>Diptera</taxon>
        <taxon>Brachycera</taxon>
        <taxon>Muscomorpha</taxon>
        <taxon>Ephydroidea</taxon>
        <taxon>Drosophilidae</taxon>
        <taxon>Drosophila</taxon>
        <taxon>Sophophora</taxon>
    </lineage>
</organism>
<dbReference type="InterPro" id="IPR001680">
    <property type="entry name" value="WD40_rpt"/>
</dbReference>
<dbReference type="InterPro" id="IPR015943">
    <property type="entry name" value="WD40/YVTN_repeat-like_dom_sf"/>
</dbReference>
<feature type="repeat" description="WD" evidence="11">
    <location>
        <begin position="185"/>
        <end position="218"/>
    </location>
</feature>
<dbReference type="PRINTS" id="PR00320">
    <property type="entry name" value="GPROTEINBRPT"/>
</dbReference>
<dbReference type="InterPro" id="IPR019775">
    <property type="entry name" value="WD40_repeat_CS"/>
</dbReference>
<evidence type="ECO:0000256" key="5">
    <source>
        <dbReference type="ARBA" id="ARBA00022574"/>
    </source>
</evidence>
<keyword evidence="8" id="KW-0576">Peroxisome</keyword>
<accession>A0A6P8K6Q8</accession>
<dbReference type="SMART" id="SM00320">
    <property type="entry name" value="WD40"/>
    <property type="match status" value="6"/>
</dbReference>
<keyword evidence="4" id="KW-0963">Cytoplasm</keyword>
<dbReference type="GO" id="GO:0005782">
    <property type="term" value="C:peroxisomal matrix"/>
    <property type="evidence" value="ECO:0007669"/>
    <property type="project" value="UniProtKB-SubCell"/>
</dbReference>
<dbReference type="GO" id="GO:0016558">
    <property type="term" value="P:protein import into peroxisome matrix"/>
    <property type="evidence" value="ECO:0007669"/>
    <property type="project" value="InterPro"/>
</dbReference>
<evidence type="ECO:0000313" key="12">
    <source>
        <dbReference type="Proteomes" id="UP000515162"/>
    </source>
</evidence>
<dbReference type="FunFam" id="2.130.10.10:FF:001253">
    <property type="entry name" value="Peroxin 7, isoform A"/>
    <property type="match status" value="1"/>
</dbReference>
<dbReference type="InterPro" id="IPR044536">
    <property type="entry name" value="PEX7"/>
</dbReference>
<evidence type="ECO:0000256" key="3">
    <source>
        <dbReference type="ARBA" id="ARBA00022448"/>
    </source>
</evidence>
<keyword evidence="13" id="KW-0675">Receptor</keyword>
<feature type="repeat" description="WD" evidence="11">
    <location>
        <begin position="141"/>
        <end position="184"/>
    </location>
</feature>
<dbReference type="CTD" id="5191"/>
<evidence type="ECO:0000256" key="11">
    <source>
        <dbReference type="PROSITE-ProRule" id="PRU00221"/>
    </source>
</evidence>
<evidence type="ECO:0000313" key="13">
    <source>
        <dbReference type="RefSeq" id="XP_033160034.1"/>
    </source>
</evidence>
<dbReference type="PROSITE" id="PS00678">
    <property type="entry name" value="WD_REPEATS_1"/>
    <property type="match status" value="1"/>
</dbReference>
<evidence type="ECO:0000256" key="8">
    <source>
        <dbReference type="ARBA" id="ARBA00023140"/>
    </source>
</evidence>
<feature type="repeat" description="WD" evidence="11">
    <location>
        <begin position="230"/>
        <end position="265"/>
    </location>
</feature>
<name>A0A6P8K6Q8_DROMA</name>
<evidence type="ECO:0000256" key="9">
    <source>
        <dbReference type="ARBA" id="ARBA00024017"/>
    </source>
</evidence>
<evidence type="ECO:0000256" key="7">
    <source>
        <dbReference type="ARBA" id="ARBA00022927"/>
    </source>
</evidence>
<dbReference type="RefSeq" id="XP_033160034.1">
    <property type="nucleotide sequence ID" value="XM_033304143.1"/>
</dbReference>
<dbReference type="InterPro" id="IPR036322">
    <property type="entry name" value="WD40_repeat_dom_sf"/>
</dbReference>
<reference evidence="13" key="1">
    <citation type="submission" date="2025-08" db="UniProtKB">
        <authorList>
            <consortium name="RefSeq"/>
        </authorList>
    </citation>
    <scope>IDENTIFICATION</scope>
    <source>
        <strain evidence="13">Mau12</strain>
        <tissue evidence="13">Whole Body</tissue>
    </source>
</reference>
<dbReference type="Gene3D" id="2.130.10.10">
    <property type="entry name" value="YVTN repeat-like/Quinoprotein amine dehydrogenase"/>
    <property type="match status" value="1"/>
</dbReference>
<keyword evidence="3" id="KW-0813">Transport</keyword>
<dbReference type="SUPFAM" id="SSF50978">
    <property type="entry name" value="WD40 repeat-like"/>
    <property type="match status" value="1"/>
</dbReference>
<sequence length="361" mass="40457">MFLILLWIKCRYIDFKLRSRTKMQTQTHTTTDRHGYSLRFSPFEANYLLLATSQLYGLAGGGSLFLLEQNSNTNSSSTDGQSLGELCRLEWSDGLFDVAWCPYAADIAATASGDGSLQIWCGLDGESASNQLTPKQPLICLQEHKNEVYSLDWGEKWNYHTLLSASWDCTLKLWDCNRQNSITTFVGHNDLIYGAKFSPLIANLFASVSTDGHLNLWNSLDFAGKPLMSIEAHASEALCCDWSHFDRNVLVTGGSDGLIRGWDLRKMRTHVFELYSGEFAVRRLACSPHSAAVLASANYDFTTRIWNLERGESAQEVNARHTEFVCGLDWNPHRTHQLADCGWDSLANVYTPQCLSGDLVV</sequence>
<dbReference type="InterPro" id="IPR020472">
    <property type="entry name" value="WD40_PAC1"/>
</dbReference>